<evidence type="ECO:0000313" key="3">
    <source>
        <dbReference type="Proteomes" id="UP000308901"/>
    </source>
</evidence>
<feature type="transmembrane region" description="Helical" evidence="1">
    <location>
        <begin position="117"/>
        <end position="135"/>
    </location>
</feature>
<feature type="transmembrane region" description="Helical" evidence="1">
    <location>
        <begin position="339"/>
        <end position="357"/>
    </location>
</feature>
<dbReference type="RefSeq" id="WP_138152201.1">
    <property type="nucleotide sequence ID" value="NZ_VANU01000002.1"/>
</dbReference>
<gene>
    <name evidence="2" type="ORF">FDK22_07050</name>
</gene>
<keyword evidence="1" id="KW-1133">Transmembrane helix</keyword>
<name>A0A5R8Y3G1_9BACT</name>
<organism evidence="2 3">
    <name type="scientific">Arcobacter arenosus</name>
    <dbReference type="NCBI Taxonomy" id="2576037"/>
    <lineage>
        <taxon>Bacteria</taxon>
        <taxon>Pseudomonadati</taxon>
        <taxon>Campylobacterota</taxon>
        <taxon>Epsilonproteobacteria</taxon>
        <taxon>Campylobacterales</taxon>
        <taxon>Arcobacteraceae</taxon>
        <taxon>Arcobacter</taxon>
    </lineage>
</organism>
<evidence type="ECO:0000256" key="1">
    <source>
        <dbReference type="SAM" id="Phobius"/>
    </source>
</evidence>
<keyword evidence="1" id="KW-0472">Membrane</keyword>
<feature type="transmembrane region" description="Helical" evidence="1">
    <location>
        <begin position="191"/>
        <end position="208"/>
    </location>
</feature>
<feature type="transmembrane region" description="Helical" evidence="1">
    <location>
        <begin position="292"/>
        <end position="311"/>
    </location>
</feature>
<protein>
    <recommendedName>
        <fullName evidence="4">Glycosyltransferase RgtA/B/C/D-like domain-containing protein</fullName>
    </recommendedName>
</protein>
<dbReference type="AlphaFoldDB" id="A0A5R8Y3G1"/>
<keyword evidence="1" id="KW-0812">Transmembrane</keyword>
<evidence type="ECO:0008006" key="4">
    <source>
        <dbReference type="Google" id="ProtNLM"/>
    </source>
</evidence>
<accession>A0A5R8Y3G1</accession>
<feature type="transmembrane region" description="Helical" evidence="1">
    <location>
        <begin position="155"/>
        <end position="184"/>
    </location>
</feature>
<comment type="caution">
    <text evidence="2">The sequence shown here is derived from an EMBL/GenBank/DDBJ whole genome shotgun (WGS) entry which is preliminary data.</text>
</comment>
<sequence>MTNKSFFSPYLHYLIYTFSAIVFALFLGVSAFDDGLRHISFALNKDILESWGNVFPHSLFSEYDPWFGWHFLLNKLLYFFSKEETQIVVNFLGLFLFMILIDKFIREYVKYKLDSFTYIIVFIIVVLTSYRYVMVRPDMLSGFYIMLMLLVRNKFLPALFITIIYGPFYYLFFLYTGSIGLVYLIQQKWKSFIGTILGTLITFIFFFVDDFDGYTNTVYNVLIDQKLRMGLEVSEGRPIFDFLTNLNYFILLPIFLIGSFLLIYKNYKYFKSNTLATFLLITSILWMNQYRYYHLFLPLIFVYLISIIFNSRKKYVFYYLRKYQVLIKRFFSYSKGKKIFFIIALPYSIFILGYMFSNQTSKESIERGNIFIEKRFNNKVILSNIMNLDMYSGLYHNPTIKVVPSCSIGWFYHENKDLKEIYVKMMKLEGITEEELKRLVDATNADYYLHYFNRSKRVLSITKLKELGIEPNEIYVNKILFKVKK</sequence>
<proteinExistence type="predicted"/>
<feature type="transmembrane region" description="Helical" evidence="1">
    <location>
        <begin position="87"/>
        <end position="105"/>
    </location>
</feature>
<reference evidence="2 3" key="1">
    <citation type="submission" date="2019-05" db="EMBL/GenBank/DDBJ databases">
        <title>Arcobacter sp. nov., isolated from sea sediment.</title>
        <authorList>
            <person name="Kim W."/>
        </authorList>
    </citation>
    <scope>NUCLEOTIDE SEQUENCE [LARGE SCALE GENOMIC DNA]</scope>
    <source>
        <strain evidence="2 3">CAU 1517</strain>
    </source>
</reference>
<dbReference type="Proteomes" id="UP000308901">
    <property type="component" value="Unassembled WGS sequence"/>
</dbReference>
<feature type="transmembrane region" description="Helical" evidence="1">
    <location>
        <begin position="246"/>
        <end position="264"/>
    </location>
</feature>
<feature type="transmembrane region" description="Helical" evidence="1">
    <location>
        <begin position="12"/>
        <end position="32"/>
    </location>
</feature>
<dbReference type="OrthoDB" id="5365354at2"/>
<evidence type="ECO:0000313" key="2">
    <source>
        <dbReference type="EMBL" id="TLP39619.1"/>
    </source>
</evidence>
<keyword evidence="3" id="KW-1185">Reference proteome</keyword>
<dbReference type="EMBL" id="VANU01000002">
    <property type="protein sequence ID" value="TLP39619.1"/>
    <property type="molecule type" value="Genomic_DNA"/>
</dbReference>